<dbReference type="Pfam" id="PF00563">
    <property type="entry name" value="EAL"/>
    <property type="match status" value="1"/>
</dbReference>
<dbReference type="RefSeq" id="WP_015831060.1">
    <property type="nucleotide sequence ID" value="NC_012969.1"/>
</dbReference>
<dbReference type="InterPro" id="IPR014408">
    <property type="entry name" value="dGMP_Pdiesterase_EAL/HD-GYP"/>
</dbReference>
<dbReference type="HOGENOM" id="CLU_044951_1_1_4"/>
<dbReference type="InterPro" id="IPR035919">
    <property type="entry name" value="EAL_sf"/>
</dbReference>
<dbReference type="PIRSF" id="PIRSF003180">
    <property type="entry name" value="DiGMPpdiest_YuxH"/>
    <property type="match status" value="1"/>
</dbReference>
<dbReference type="AlphaFoldDB" id="C6XB50"/>
<dbReference type="SUPFAM" id="SSF141868">
    <property type="entry name" value="EAL domain-like"/>
    <property type="match status" value="1"/>
</dbReference>
<reference evidence="3 4" key="2">
    <citation type="journal article" date="2011" name="J. Bacteriol.">
        <title>Genomes of three methylotrophs from a single niche uncover genetic and metabolic divergence of Methylophilaceae.</title>
        <authorList>
            <person name="Lapidus A."/>
            <person name="Clum A."/>
            <person name="Labutti K."/>
            <person name="Kaluzhnaya M.G."/>
            <person name="Lim S."/>
            <person name="Beck D.A."/>
            <person name="Glavina Del Rio T."/>
            <person name="Nolan M."/>
            <person name="Mavromatis K."/>
            <person name="Huntemann M."/>
            <person name="Lucas S."/>
            <person name="Lidstrom M.E."/>
            <person name="Ivanova N."/>
            <person name="Chistoserdova L."/>
        </authorList>
    </citation>
    <scope>NUCLEOTIDE SEQUENCE [LARGE SCALE GENOMIC DNA]</scope>
    <source>
        <strain evidence="3 4">SIP3-4</strain>
    </source>
</reference>
<dbReference type="InterPro" id="IPR001633">
    <property type="entry name" value="EAL_dom"/>
</dbReference>
<dbReference type="Gene3D" id="1.10.3210.10">
    <property type="entry name" value="Hypothetical protein af1432"/>
    <property type="match status" value="1"/>
</dbReference>
<dbReference type="Pfam" id="PF08668">
    <property type="entry name" value="HDOD"/>
    <property type="match status" value="1"/>
</dbReference>
<dbReference type="Gene3D" id="3.20.20.450">
    <property type="entry name" value="EAL domain"/>
    <property type="match status" value="1"/>
</dbReference>
<reference evidence="4" key="1">
    <citation type="submission" date="2009-07" db="EMBL/GenBank/DDBJ databases">
        <title>Complete sequence of chromosome of Methylovorus sp. SIP3-4.</title>
        <authorList>
            <person name="Lucas S."/>
            <person name="Copeland A."/>
            <person name="Lapidus A."/>
            <person name="Glavina del Rio T."/>
            <person name="Tice H."/>
            <person name="Bruce D."/>
            <person name="Goodwin L."/>
            <person name="Pitluck S."/>
            <person name="Clum A."/>
            <person name="Larimer F."/>
            <person name="Land M."/>
            <person name="Hauser L."/>
            <person name="Kyrpides N."/>
            <person name="Mikhailova N."/>
            <person name="Kayluzhnaya M."/>
            <person name="Chistoserdova L."/>
        </authorList>
    </citation>
    <scope>NUCLEOTIDE SEQUENCE [LARGE SCALE GENOMIC DNA]</scope>
    <source>
        <strain evidence="4">SIP3-4</strain>
    </source>
</reference>
<dbReference type="OrthoDB" id="9804751at2"/>
<dbReference type="STRING" id="582744.Msip34_2583"/>
<dbReference type="PROSITE" id="PS51833">
    <property type="entry name" value="HDOD"/>
    <property type="match status" value="1"/>
</dbReference>
<evidence type="ECO:0000259" key="2">
    <source>
        <dbReference type="PROSITE" id="PS51833"/>
    </source>
</evidence>
<dbReference type="Proteomes" id="UP000002743">
    <property type="component" value="Chromosome"/>
</dbReference>
<proteinExistence type="predicted"/>
<keyword evidence="4" id="KW-1185">Reference proteome</keyword>
<evidence type="ECO:0000313" key="3">
    <source>
        <dbReference type="EMBL" id="ACT51820.1"/>
    </source>
</evidence>
<organism evidence="3 4">
    <name type="scientific">Methylovorus glucosotrophus (strain SIP3-4)</name>
    <dbReference type="NCBI Taxonomy" id="582744"/>
    <lineage>
        <taxon>Bacteria</taxon>
        <taxon>Pseudomonadati</taxon>
        <taxon>Pseudomonadota</taxon>
        <taxon>Betaproteobacteria</taxon>
        <taxon>Nitrosomonadales</taxon>
        <taxon>Methylophilaceae</taxon>
        <taxon>Methylovorus</taxon>
    </lineage>
</organism>
<evidence type="ECO:0000259" key="1">
    <source>
        <dbReference type="PROSITE" id="PS50883"/>
    </source>
</evidence>
<dbReference type="eggNOG" id="COG3434">
    <property type="taxonomic scope" value="Bacteria"/>
</dbReference>
<dbReference type="InterPro" id="IPR013976">
    <property type="entry name" value="HDOD"/>
</dbReference>
<dbReference type="PROSITE" id="PS50883">
    <property type="entry name" value="EAL"/>
    <property type="match status" value="1"/>
</dbReference>
<dbReference type="EMBL" id="CP001674">
    <property type="protein sequence ID" value="ACT51820.1"/>
    <property type="molecule type" value="Genomic_DNA"/>
</dbReference>
<feature type="domain" description="EAL" evidence="1">
    <location>
        <begin position="1"/>
        <end position="218"/>
    </location>
</feature>
<dbReference type="InterPro" id="IPR052340">
    <property type="entry name" value="RNase_Y/CdgJ"/>
</dbReference>
<accession>C6XB50</accession>
<dbReference type="PANTHER" id="PTHR33525:SF4">
    <property type="entry name" value="CYCLIC DI-GMP PHOSPHODIESTERASE CDGJ"/>
    <property type="match status" value="1"/>
</dbReference>
<feature type="domain" description="HDOD" evidence="2">
    <location>
        <begin position="212"/>
        <end position="402"/>
    </location>
</feature>
<name>C6XB50_METGS</name>
<sequence>MSSAVIEPLGSGGADVFLGRQPILTANRKIIAYELLFRSEASLSADVVDDVLATSTVIVNMLSEFGLELVLGNEDAFLNVSASLLMSETLELLPPDRVILEILEDVPINAQIVERCAALKEMGFRIALDDFLYRPEYDHILPLVDIVKVDLTITPLKHMAPSLTVLRKHNHIQLLAEKVQNEEEFEAFKKLGFELFQGYFFAQPVILQGKKPQPNQMTLMRIMGMLISDANLQALEEPFKQSPDLSVSLLRLVNSVGISGGRQQEIGSIRQAIAVLGQRQLLRWVQLLLYVSPEAGNASNLMQQVASRARLMELIALKLQSPEPRFSDQAFMVGMLSLVDAVLQVPIEKILNEIGLMEHLKQAILAHEGPLGQLLQLAQEIERTDFEAVRADLHALGISVGDFTAIQLQAMQWAAELNKQAA</sequence>
<dbReference type="KEGG" id="mei:Msip34_2583"/>
<dbReference type="SUPFAM" id="SSF109604">
    <property type="entry name" value="HD-domain/PDEase-like"/>
    <property type="match status" value="1"/>
</dbReference>
<evidence type="ECO:0000313" key="4">
    <source>
        <dbReference type="Proteomes" id="UP000002743"/>
    </source>
</evidence>
<protein>
    <submittedName>
        <fullName evidence="3">Diguanylate phosphodiesterase</fullName>
    </submittedName>
</protein>
<gene>
    <name evidence="3" type="ordered locus">Msip34_2583</name>
</gene>
<dbReference type="SMART" id="SM00052">
    <property type="entry name" value="EAL"/>
    <property type="match status" value="1"/>
</dbReference>
<dbReference type="PANTHER" id="PTHR33525">
    <property type="match status" value="1"/>
</dbReference>